<dbReference type="EMBL" id="LGSR01000022">
    <property type="protein sequence ID" value="KOS17749.1"/>
    <property type="molecule type" value="Genomic_DNA"/>
</dbReference>
<gene>
    <name evidence="8" type="ORF">ESCO_002506</name>
</gene>
<sequence length="256" mass="27073">MDMQMTSTKTAMEMATTLISSATGSATSAASAVNMSGHAGGMGGGMVGGMGGGMGHGMPMGGCKISMLWNWNVEDTCFISKSWHVTSKGMFAGSCLGTVCLVISLELLRRSVKEYDRFLIKQHAAGFQQDKGLPVSRSSSTKFMAASSSGDGDDQDQQQQQQQQGAAPRNGPLATADASSAIPPFRPTAAQQAIRALLHTMQFAVAYFIMLLAMYYNGYIIICIFIGAYLGSFIFHWEPLSPGQTSAAKEATVCCA</sequence>
<keyword evidence="6" id="KW-0187">Copper transport</keyword>
<keyword evidence="6" id="KW-0813">Transport</keyword>
<evidence type="ECO:0000256" key="3">
    <source>
        <dbReference type="ARBA" id="ARBA00022692"/>
    </source>
</evidence>
<comment type="subcellular location">
    <subcellularLocation>
        <location evidence="1 6">Membrane</location>
        <topology evidence="1 6">Multi-pass membrane protein</topology>
    </subcellularLocation>
</comment>
<keyword evidence="3 6" id="KW-0812">Transmembrane</keyword>
<evidence type="ECO:0000313" key="9">
    <source>
        <dbReference type="Proteomes" id="UP000053831"/>
    </source>
</evidence>
<dbReference type="AlphaFoldDB" id="A0A0M9VSI5"/>
<comment type="similarity">
    <text evidence="2 6">Belongs to the copper transporter (Ctr) (TC 1.A.56) family. SLC31A subfamily.</text>
</comment>
<evidence type="ECO:0000256" key="6">
    <source>
        <dbReference type="RuleBase" id="RU367022"/>
    </source>
</evidence>
<evidence type="ECO:0000256" key="2">
    <source>
        <dbReference type="ARBA" id="ARBA00006921"/>
    </source>
</evidence>
<dbReference type="GO" id="GO:0016020">
    <property type="term" value="C:membrane"/>
    <property type="evidence" value="ECO:0007669"/>
    <property type="project" value="UniProtKB-SubCell"/>
</dbReference>
<dbReference type="GO" id="GO:0005375">
    <property type="term" value="F:copper ion transmembrane transporter activity"/>
    <property type="evidence" value="ECO:0007669"/>
    <property type="project" value="UniProtKB-UniRule"/>
</dbReference>
<evidence type="ECO:0000313" key="8">
    <source>
        <dbReference type="EMBL" id="KOS17749.1"/>
    </source>
</evidence>
<keyword evidence="9" id="KW-1185">Reference proteome</keyword>
<name>A0A0M9VSI5_ESCWE</name>
<dbReference type="OrthoDB" id="161814at2759"/>
<evidence type="ECO:0000256" key="7">
    <source>
        <dbReference type="SAM" id="MobiDB-lite"/>
    </source>
</evidence>
<accession>A0A0M9VSI5</accession>
<feature type="region of interest" description="Disordered" evidence="7">
    <location>
        <begin position="143"/>
        <end position="177"/>
    </location>
</feature>
<keyword evidence="4 6" id="KW-1133">Transmembrane helix</keyword>
<reference evidence="8 9" key="1">
    <citation type="submission" date="2015-07" db="EMBL/GenBank/DDBJ databases">
        <title>The genome of the fungus Escovopsis weberi, a specialized disease agent of ant agriculture.</title>
        <authorList>
            <person name="de Man T.J."/>
            <person name="Stajich J.E."/>
            <person name="Kubicek C.P."/>
            <person name="Chenthamara K."/>
            <person name="Atanasova L."/>
            <person name="Druzhinina I.S."/>
            <person name="Birnbaum S."/>
            <person name="Barribeau S.M."/>
            <person name="Teiling C."/>
            <person name="Suen G."/>
            <person name="Currie C."/>
            <person name="Gerardo N.M."/>
        </authorList>
    </citation>
    <scope>NUCLEOTIDE SEQUENCE [LARGE SCALE GENOMIC DNA]</scope>
</reference>
<feature type="transmembrane region" description="Helical" evidence="6">
    <location>
        <begin position="219"/>
        <end position="237"/>
    </location>
</feature>
<dbReference type="Pfam" id="PF04145">
    <property type="entry name" value="Ctr"/>
    <property type="match status" value="1"/>
</dbReference>
<dbReference type="PANTHER" id="PTHR12483:SF73">
    <property type="entry name" value="COPPER TRANSPORT PROTEIN CTR3"/>
    <property type="match status" value="1"/>
</dbReference>
<keyword evidence="6" id="KW-0406">Ion transport</keyword>
<evidence type="ECO:0000256" key="1">
    <source>
        <dbReference type="ARBA" id="ARBA00004141"/>
    </source>
</evidence>
<evidence type="ECO:0000256" key="5">
    <source>
        <dbReference type="ARBA" id="ARBA00023136"/>
    </source>
</evidence>
<dbReference type="InterPro" id="IPR007274">
    <property type="entry name" value="Cop_transporter"/>
</dbReference>
<feature type="compositionally biased region" description="Low complexity" evidence="7">
    <location>
        <begin position="157"/>
        <end position="167"/>
    </location>
</feature>
<keyword evidence="5 6" id="KW-0472">Membrane</keyword>
<evidence type="ECO:0000256" key="4">
    <source>
        <dbReference type="ARBA" id="ARBA00022989"/>
    </source>
</evidence>
<dbReference type="PANTHER" id="PTHR12483">
    <property type="entry name" value="SOLUTE CARRIER FAMILY 31 COPPER TRANSPORTERS"/>
    <property type="match status" value="1"/>
</dbReference>
<organism evidence="8 9">
    <name type="scientific">Escovopsis weberi</name>
    <dbReference type="NCBI Taxonomy" id="150374"/>
    <lineage>
        <taxon>Eukaryota</taxon>
        <taxon>Fungi</taxon>
        <taxon>Dikarya</taxon>
        <taxon>Ascomycota</taxon>
        <taxon>Pezizomycotina</taxon>
        <taxon>Sordariomycetes</taxon>
        <taxon>Hypocreomycetidae</taxon>
        <taxon>Hypocreales</taxon>
        <taxon>Hypocreaceae</taxon>
        <taxon>Escovopsis</taxon>
    </lineage>
</organism>
<proteinExistence type="inferred from homology"/>
<protein>
    <recommendedName>
        <fullName evidence="6">Copper transport protein</fullName>
    </recommendedName>
</protein>
<keyword evidence="6" id="KW-0186">Copper</keyword>
<comment type="caution">
    <text evidence="8">The sequence shown here is derived from an EMBL/GenBank/DDBJ whole genome shotgun (WGS) entry which is preliminary data.</text>
</comment>
<dbReference type="STRING" id="150374.A0A0M9VSI5"/>
<dbReference type="Proteomes" id="UP000053831">
    <property type="component" value="Unassembled WGS sequence"/>
</dbReference>